<evidence type="ECO:0000313" key="5">
    <source>
        <dbReference type="EMBL" id="TDD52765.1"/>
    </source>
</evidence>
<evidence type="ECO:0000259" key="4">
    <source>
        <dbReference type="PROSITE" id="PS50949"/>
    </source>
</evidence>
<dbReference type="InterPro" id="IPR000524">
    <property type="entry name" value="Tscrpt_reg_HTH_GntR"/>
</dbReference>
<dbReference type="PANTHER" id="PTHR43537:SF24">
    <property type="entry name" value="GLUCONATE OPERON TRANSCRIPTIONAL REPRESSOR"/>
    <property type="match status" value="1"/>
</dbReference>
<dbReference type="SMART" id="SM00895">
    <property type="entry name" value="FCD"/>
    <property type="match status" value="1"/>
</dbReference>
<dbReference type="RefSeq" id="WP_132484016.1">
    <property type="nucleotide sequence ID" value="NZ_SMKW01000011.1"/>
</dbReference>
<proteinExistence type="predicted"/>
<dbReference type="Pfam" id="PF07729">
    <property type="entry name" value="FCD"/>
    <property type="match status" value="1"/>
</dbReference>
<name>A0A4R4Z400_9PSEU</name>
<dbReference type="SUPFAM" id="SSF46785">
    <property type="entry name" value="Winged helix' DNA-binding domain"/>
    <property type="match status" value="1"/>
</dbReference>
<feature type="domain" description="HTH gntR-type" evidence="4">
    <location>
        <begin position="9"/>
        <end position="76"/>
    </location>
</feature>
<dbReference type="OrthoDB" id="5182935at2"/>
<dbReference type="Proteomes" id="UP000294947">
    <property type="component" value="Unassembled WGS sequence"/>
</dbReference>
<dbReference type="PROSITE" id="PS50949">
    <property type="entry name" value="HTH_GNTR"/>
    <property type="match status" value="1"/>
</dbReference>
<dbReference type="SUPFAM" id="SSF48008">
    <property type="entry name" value="GntR ligand-binding domain-like"/>
    <property type="match status" value="1"/>
</dbReference>
<organism evidence="5 6">
    <name type="scientific">Saccharopolyspora elongata</name>
    <dbReference type="NCBI Taxonomy" id="2530387"/>
    <lineage>
        <taxon>Bacteria</taxon>
        <taxon>Bacillati</taxon>
        <taxon>Actinomycetota</taxon>
        <taxon>Actinomycetes</taxon>
        <taxon>Pseudonocardiales</taxon>
        <taxon>Pseudonocardiaceae</taxon>
        <taxon>Saccharopolyspora</taxon>
    </lineage>
</organism>
<evidence type="ECO:0000256" key="3">
    <source>
        <dbReference type="ARBA" id="ARBA00023163"/>
    </source>
</evidence>
<protein>
    <submittedName>
        <fullName evidence="5">GntR family transcriptional regulator</fullName>
    </submittedName>
</protein>
<dbReference type="Pfam" id="PF00392">
    <property type="entry name" value="GntR"/>
    <property type="match status" value="1"/>
</dbReference>
<dbReference type="InterPro" id="IPR036388">
    <property type="entry name" value="WH-like_DNA-bd_sf"/>
</dbReference>
<dbReference type="GO" id="GO:0003677">
    <property type="term" value="F:DNA binding"/>
    <property type="evidence" value="ECO:0007669"/>
    <property type="project" value="UniProtKB-KW"/>
</dbReference>
<dbReference type="CDD" id="cd07377">
    <property type="entry name" value="WHTH_GntR"/>
    <property type="match status" value="1"/>
</dbReference>
<dbReference type="GO" id="GO:0003700">
    <property type="term" value="F:DNA-binding transcription factor activity"/>
    <property type="evidence" value="ECO:0007669"/>
    <property type="project" value="InterPro"/>
</dbReference>
<reference evidence="5 6" key="1">
    <citation type="submission" date="2019-03" db="EMBL/GenBank/DDBJ databases">
        <title>Draft genome sequences of novel Actinobacteria.</title>
        <authorList>
            <person name="Sahin N."/>
            <person name="Ay H."/>
            <person name="Saygin H."/>
        </authorList>
    </citation>
    <scope>NUCLEOTIDE SEQUENCE [LARGE SCALE GENOMIC DNA]</scope>
    <source>
        <strain evidence="5 6">7K502</strain>
    </source>
</reference>
<dbReference type="InterPro" id="IPR036390">
    <property type="entry name" value="WH_DNA-bd_sf"/>
</dbReference>
<dbReference type="PANTHER" id="PTHR43537">
    <property type="entry name" value="TRANSCRIPTIONAL REGULATOR, GNTR FAMILY"/>
    <property type="match status" value="1"/>
</dbReference>
<evidence type="ECO:0000256" key="1">
    <source>
        <dbReference type="ARBA" id="ARBA00023015"/>
    </source>
</evidence>
<dbReference type="EMBL" id="SMKW01000011">
    <property type="protein sequence ID" value="TDD52765.1"/>
    <property type="molecule type" value="Genomic_DNA"/>
</dbReference>
<dbReference type="Gene3D" id="1.10.10.10">
    <property type="entry name" value="Winged helix-like DNA-binding domain superfamily/Winged helix DNA-binding domain"/>
    <property type="match status" value="1"/>
</dbReference>
<dbReference type="InterPro" id="IPR011711">
    <property type="entry name" value="GntR_C"/>
</dbReference>
<dbReference type="InterPro" id="IPR008920">
    <property type="entry name" value="TF_FadR/GntR_C"/>
</dbReference>
<keyword evidence="3" id="KW-0804">Transcription</keyword>
<dbReference type="AlphaFoldDB" id="A0A4R4Z400"/>
<accession>A0A4R4Z400</accession>
<sequence length="224" mass="25309">MSEKATASTVASQRVAEHLRSMILSGELAPGARIRQEDVAARLGASRLPVREALRILAAEGLAVLKSNTGAWVSKLDMNECEGIYKIRERIEPLALSESVPNLTAGDIARMERIQDEIEDNTDVDRFLLLDRELHLATYAGCGNRELTAMVHRFWNTTQHYRRAYARVIDSAGNQLINFEHRLIIEAVKRADTVDAERFLTGHIRRTRLELAKHPELFAEDEHD</sequence>
<dbReference type="SMART" id="SM00345">
    <property type="entry name" value="HTH_GNTR"/>
    <property type="match status" value="1"/>
</dbReference>
<keyword evidence="1" id="KW-0805">Transcription regulation</keyword>
<gene>
    <name evidence="5" type="ORF">E1288_11185</name>
</gene>
<evidence type="ECO:0000256" key="2">
    <source>
        <dbReference type="ARBA" id="ARBA00023125"/>
    </source>
</evidence>
<keyword evidence="6" id="KW-1185">Reference proteome</keyword>
<evidence type="ECO:0000313" key="6">
    <source>
        <dbReference type="Proteomes" id="UP000294947"/>
    </source>
</evidence>
<dbReference type="Gene3D" id="1.20.120.530">
    <property type="entry name" value="GntR ligand-binding domain-like"/>
    <property type="match status" value="1"/>
</dbReference>
<comment type="caution">
    <text evidence="5">The sequence shown here is derived from an EMBL/GenBank/DDBJ whole genome shotgun (WGS) entry which is preliminary data.</text>
</comment>
<keyword evidence="2" id="KW-0238">DNA-binding</keyword>